<comment type="caution">
    <text evidence="2">The sequence shown here is derived from an EMBL/GenBank/DDBJ whole genome shotgun (WGS) entry which is preliminary data.</text>
</comment>
<gene>
    <name evidence="2" type="ORF">CP557_18595</name>
</gene>
<keyword evidence="3" id="KW-1185">Reference proteome</keyword>
<dbReference type="Proteomes" id="UP000219689">
    <property type="component" value="Unassembled WGS sequence"/>
</dbReference>
<dbReference type="AlphaFoldDB" id="A0A2A5QZS7"/>
<evidence type="ECO:0000256" key="1">
    <source>
        <dbReference type="SAM" id="Phobius"/>
    </source>
</evidence>
<accession>A0A2A5QZS7</accession>
<keyword evidence="1" id="KW-0812">Transmembrane</keyword>
<organism evidence="2 3">
    <name type="scientific">Natrinema ejinorense</name>
    <dbReference type="NCBI Taxonomy" id="373386"/>
    <lineage>
        <taxon>Archaea</taxon>
        <taxon>Methanobacteriati</taxon>
        <taxon>Methanobacteriota</taxon>
        <taxon>Stenosarchaea group</taxon>
        <taxon>Halobacteria</taxon>
        <taxon>Halobacteriales</taxon>
        <taxon>Natrialbaceae</taxon>
        <taxon>Natrinema</taxon>
    </lineage>
</organism>
<reference evidence="2 3" key="1">
    <citation type="submission" date="2017-09" db="EMBL/GenBank/DDBJ databases">
        <title>Genome sequences of Natrinema ejinorence JCM 13890T.</title>
        <authorList>
            <person name="Roh S.W."/>
            <person name="Kim Y.B."/>
            <person name="Kim J.Y."/>
        </authorList>
    </citation>
    <scope>NUCLEOTIDE SEQUENCE [LARGE SCALE GENOMIC DNA]</scope>
    <source>
        <strain evidence="2 3">JCM 13890</strain>
    </source>
</reference>
<keyword evidence="1" id="KW-0472">Membrane</keyword>
<keyword evidence="1" id="KW-1133">Transmembrane helix</keyword>
<protein>
    <submittedName>
        <fullName evidence="2">Uncharacterized protein</fullName>
    </submittedName>
</protein>
<dbReference type="RefSeq" id="WP_097381278.1">
    <property type="nucleotide sequence ID" value="NZ_NXNI01000001.1"/>
</dbReference>
<evidence type="ECO:0000313" key="3">
    <source>
        <dbReference type="Proteomes" id="UP000219689"/>
    </source>
</evidence>
<proteinExistence type="predicted"/>
<feature type="transmembrane region" description="Helical" evidence="1">
    <location>
        <begin position="23"/>
        <end position="44"/>
    </location>
</feature>
<feature type="transmembrane region" description="Helical" evidence="1">
    <location>
        <begin position="50"/>
        <end position="71"/>
    </location>
</feature>
<dbReference type="EMBL" id="NXNI01000001">
    <property type="protein sequence ID" value="PCR92355.1"/>
    <property type="molecule type" value="Genomic_DNA"/>
</dbReference>
<name>A0A2A5QZS7_9EURY</name>
<sequence>MVYARKRDRYVSRSTWFALSQSTLQLVTTITLLSLTTSLLAVSMGAPDDVAVIALAAVGAIALGLAFVRLFGFLEANGIPLLESEPASTT</sequence>
<evidence type="ECO:0000313" key="2">
    <source>
        <dbReference type="EMBL" id="PCR92355.1"/>
    </source>
</evidence>